<reference evidence="1" key="1">
    <citation type="journal article" date="2022" name="bioRxiv">
        <title>Sequencing and chromosome-scale assembly of the giantPleurodeles waltlgenome.</title>
        <authorList>
            <person name="Brown T."/>
            <person name="Elewa A."/>
            <person name="Iarovenko S."/>
            <person name="Subramanian E."/>
            <person name="Araus A.J."/>
            <person name="Petzold A."/>
            <person name="Susuki M."/>
            <person name="Suzuki K.-i.T."/>
            <person name="Hayashi T."/>
            <person name="Toyoda A."/>
            <person name="Oliveira C."/>
            <person name="Osipova E."/>
            <person name="Leigh N.D."/>
            <person name="Simon A."/>
            <person name="Yun M.H."/>
        </authorList>
    </citation>
    <scope>NUCLEOTIDE SEQUENCE</scope>
    <source>
        <strain evidence="1">20211129_DDA</strain>
        <tissue evidence="1">Liver</tissue>
    </source>
</reference>
<comment type="caution">
    <text evidence="1">The sequence shown here is derived from an EMBL/GenBank/DDBJ whole genome shotgun (WGS) entry which is preliminary data.</text>
</comment>
<organism evidence="1 2">
    <name type="scientific">Pleurodeles waltl</name>
    <name type="common">Iberian ribbed newt</name>
    <dbReference type="NCBI Taxonomy" id="8319"/>
    <lineage>
        <taxon>Eukaryota</taxon>
        <taxon>Metazoa</taxon>
        <taxon>Chordata</taxon>
        <taxon>Craniata</taxon>
        <taxon>Vertebrata</taxon>
        <taxon>Euteleostomi</taxon>
        <taxon>Amphibia</taxon>
        <taxon>Batrachia</taxon>
        <taxon>Caudata</taxon>
        <taxon>Salamandroidea</taxon>
        <taxon>Salamandridae</taxon>
        <taxon>Pleurodelinae</taxon>
        <taxon>Pleurodeles</taxon>
    </lineage>
</organism>
<sequence length="71" mass="8150">MRAVLTKRCALLFPDTQLLVTSGTIKRRHFYFLLGTTSPNRVVPGMQGSTSTDLIKERRRAPLPQHQCYFK</sequence>
<gene>
    <name evidence="1" type="ORF">NDU88_005421</name>
</gene>
<keyword evidence="2" id="KW-1185">Reference proteome</keyword>
<dbReference type="EMBL" id="JANPWB010000008">
    <property type="protein sequence ID" value="KAJ1164991.1"/>
    <property type="molecule type" value="Genomic_DNA"/>
</dbReference>
<evidence type="ECO:0000313" key="1">
    <source>
        <dbReference type="EMBL" id="KAJ1164991.1"/>
    </source>
</evidence>
<dbReference type="AlphaFoldDB" id="A0AAV7SLT9"/>
<proteinExistence type="predicted"/>
<evidence type="ECO:0000313" key="2">
    <source>
        <dbReference type="Proteomes" id="UP001066276"/>
    </source>
</evidence>
<name>A0AAV7SLT9_PLEWA</name>
<accession>A0AAV7SLT9</accession>
<dbReference type="Proteomes" id="UP001066276">
    <property type="component" value="Chromosome 4_2"/>
</dbReference>
<protein>
    <submittedName>
        <fullName evidence="1">Uncharacterized protein</fullName>
    </submittedName>
</protein>